<dbReference type="EMBL" id="JAAPAO010000398">
    <property type="protein sequence ID" value="KAF4660870.1"/>
    <property type="molecule type" value="Genomic_DNA"/>
</dbReference>
<accession>A0A7J6LPC3</accession>
<dbReference type="AlphaFoldDB" id="A0A7J6LPC3"/>
<keyword evidence="3" id="KW-1185">Reference proteome</keyword>
<name>A0A7J6LPC3_PERCH</name>
<reference evidence="2 3" key="1">
    <citation type="submission" date="2020-04" db="EMBL/GenBank/DDBJ databases">
        <title>Perkinsus chesapeaki whole genome sequence.</title>
        <authorList>
            <person name="Bogema D.R."/>
        </authorList>
    </citation>
    <scope>NUCLEOTIDE SEQUENCE [LARGE SCALE GENOMIC DNA]</scope>
    <source>
        <strain evidence="2">ATCC PRA-425</strain>
    </source>
</reference>
<protein>
    <submittedName>
        <fullName evidence="2">Uncharacterized protein</fullName>
    </submittedName>
</protein>
<comment type="caution">
    <text evidence="2">The sequence shown here is derived from an EMBL/GenBank/DDBJ whole genome shotgun (WGS) entry which is preliminary data.</text>
</comment>
<evidence type="ECO:0000313" key="2">
    <source>
        <dbReference type="EMBL" id="KAF4660870.1"/>
    </source>
</evidence>
<dbReference type="OrthoDB" id="457126at2759"/>
<dbReference type="Proteomes" id="UP000591131">
    <property type="component" value="Unassembled WGS sequence"/>
</dbReference>
<sequence length="141" mass="15085">MLLIGIYSLVYMIGTVMADSNHPYESESMGFFSAISSAENIPNKLRGSEFYGEIGSKDVCPAIGGIKQYPAHFYKDHRISFCTPSCLEGPCPNGPAKNKPRCSNPPGLCVILCDKNTDCQEGAICFNTGIAGVCAFNTTSA</sequence>
<feature type="signal peptide" evidence="1">
    <location>
        <begin position="1"/>
        <end position="18"/>
    </location>
</feature>
<evidence type="ECO:0000256" key="1">
    <source>
        <dbReference type="SAM" id="SignalP"/>
    </source>
</evidence>
<keyword evidence="1" id="KW-0732">Signal</keyword>
<proteinExistence type="predicted"/>
<gene>
    <name evidence="2" type="ORF">FOL47_006919</name>
</gene>
<evidence type="ECO:0000313" key="3">
    <source>
        <dbReference type="Proteomes" id="UP000591131"/>
    </source>
</evidence>
<organism evidence="2 3">
    <name type="scientific">Perkinsus chesapeaki</name>
    <name type="common">Clam parasite</name>
    <name type="synonym">Perkinsus andrewsi</name>
    <dbReference type="NCBI Taxonomy" id="330153"/>
    <lineage>
        <taxon>Eukaryota</taxon>
        <taxon>Sar</taxon>
        <taxon>Alveolata</taxon>
        <taxon>Perkinsozoa</taxon>
        <taxon>Perkinsea</taxon>
        <taxon>Perkinsida</taxon>
        <taxon>Perkinsidae</taxon>
        <taxon>Perkinsus</taxon>
    </lineage>
</organism>
<feature type="chain" id="PRO_5029758740" evidence="1">
    <location>
        <begin position="19"/>
        <end position="141"/>
    </location>
</feature>